<feature type="domain" description="DUF3473" evidence="2">
    <location>
        <begin position="134"/>
        <end position="256"/>
    </location>
</feature>
<keyword evidence="4" id="KW-1185">Reference proteome</keyword>
<evidence type="ECO:0000259" key="2">
    <source>
        <dbReference type="Pfam" id="PF11959"/>
    </source>
</evidence>
<dbReference type="EMBL" id="JAHSPG010000003">
    <property type="protein sequence ID" value="MBV4357009.1"/>
    <property type="molecule type" value="Genomic_DNA"/>
</dbReference>
<evidence type="ECO:0000313" key="4">
    <source>
        <dbReference type="Proteomes" id="UP000812270"/>
    </source>
</evidence>
<dbReference type="Pfam" id="PF11959">
    <property type="entry name" value="DUF3473"/>
    <property type="match status" value="1"/>
</dbReference>
<feature type="domain" description="NodB homology" evidence="1">
    <location>
        <begin position="43"/>
        <end position="116"/>
    </location>
</feature>
<comment type="caution">
    <text evidence="3">The sequence shown here is derived from an EMBL/GenBank/DDBJ whole genome shotgun (WGS) entry which is preliminary data.</text>
</comment>
<dbReference type="PANTHER" id="PTHR47561">
    <property type="entry name" value="POLYSACCHARIDE DEACETYLASE FAMILY PROTEIN (AFU_ORTHOLOGUE AFUA_6G05030)"/>
    <property type="match status" value="1"/>
</dbReference>
<evidence type="ECO:0000313" key="3">
    <source>
        <dbReference type="EMBL" id="MBV4357009.1"/>
    </source>
</evidence>
<dbReference type="RefSeq" id="WP_217790635.1">
    <property type="nucleotide sequence ID" value="NZ_JAHSPG010000003.1"/>
</dbReference>
<name>A0A9E2S9C1_9BACT</name>
<dbReference type="Pfam" id="PF01522">
    <property type="entry name" value="Polysacc_deac_1"/>
    <property type="match status" value="1"/>
</dbReference>
<proteinExistence type="predicted"/>
<gene>
    <name evidence="3" type="ORF">KTO63_07635</name>
</gene>
<dbReference type="GO" id="GO:0016810">
    <property type="term" value="F:hydrolase activity, acting on carbon-nitrogen (but not peptide) bonds"/>
    <property type="evidence" value="ECO:0007669"/>
    <property type="project" value="InterPro"/>
</dbReference>
<dbReference type="InterPro" id="IPR022560">
    <property type="entry name" value="DUF3473"/>
</dbReference>
<dbReference type="GO" id="GO:0005975">
    <property type="term" value="P:carbohydrate metabolic process"/>
    <property type="evidence" value="ECO:0007669"/>
    <property type="project" value="InterPro"/>
</dbReference>
<dbReference type="AlphaFoldDB" id="A0A9E2S9C1"/>
<reference evidence="3" key="1">
    <citation type="submission" date="2021-06" db="EMBL/GenBank/DDBJ databases">
        <authorList>
            <person name="Huq M.A."/>
        </authorList>
    </citation>
    <scope>NUCLEOTIDE SEQUENCE</scope>
    <source>
        <strain evidence="3">MAH-26</strain>
    </source>
</reference>
<protein>
    <submittedName>
        <fullName evidence="3">DUF3473 domain-containing protein</fullName>
    </submittedName>
</protein>
<evidence type="ECO:0000259" key="1">
    <source>
        <dbReference type="Pfam" id="PF01522"/>
    </source>
</evidence>
<organism evidence="3 4">
    <name type="scientific">Pinibacter aurantiacus</name>
    <dbReference type="NCBI Taxonomy" id="2851599"/>
    <lineage>
        <taxon>Bacteria</taxon>
        <taxon>Pseudomonadati</taxon>
        <taxon>Bacteroidota</taxon>
        <taxon>Chitinophagia</taxon>
        <taxon>Chitinophagales</taxon>
        <taxon>Chitinophagaceae</taxon>
        <taxon>Pinibacter</taxon>
    </lineage>
</organism>
<accession>A0A9E2S9C1</accession>
<dbReference type="PANTHER" id="PTHR47561:SF1">
    <property type="entry name" value="POLYSACCHARIDE DEACETYLASE FAMILY PROTEIN (AFU_ORTHOLOGUE AFUA_6G05030)"/>
    <property type="match status" value="1"/>
</dbReference>
<dbReference type="InterPro" id="IPR002509">
    <property type="entry name" value="NODB_dom"/>
</dbReference>
<dbReference type="Proteomes" id="UP000812270">
    <property type="component" value="Unassembled WGS sequence"/>
</dbReference>
<sequence>MKNKPAYILLSFDVEEFDFPLEYGQAISAGEQMATGFRGLQSMQDVLTVTDVKTTLFTTADFAQHYPAEMLVLAAKHEIASHTFYHSKYETSHLLESRKVLSDICKTEVTGLRMPRLRKVDMSDVFAAGYTYDSSINPTYLPGRYNNLKISRTVYKEENIVRVPTSVSPSLRIPLFWLAFKNLPYTVFKNLAIQTLKHDGYLCLYFHPWELTDISQYKVPVYTKRHSANNVLKERMIRLIKELSQHGEFITTQEFLRVR</sequence>